<dbReference type="OrthoDB" id="10056847at2759"/>
<organism evidence="4">
    <name type="scientific">Notodromas monacha</name>
    <dbReference type="NCBI Taxonomy" id="399045"/>
    <lineage>
        <taxon>Eukaryota</taxon>
        <taxon>Metazoa</taxon>
        <taxon>Ecdysozoa</taxon>
        <taxon>Arthropoda</taxon>
        <taxon>Crustacea</taxon>
        <taxon>Oligostraca</taxon>
        <taxon>Ostracoda</taxon>
        <taxon>Podocopa</taxon>
        <taxon>Podocopida</taxon>
        <taxon>Cypridocopina</taxon>
        <taxon>Cypridoidea</taxon>
        <taxon>Cyprididae</taxon>
        <taxon>Notodromas</taxon>
    </lineage>
</organism>
<dbReference type="Proteomes" id="UP000678499">
    <property type="component" value="Unassembled WGS sequence"/>
</dbReference>
<dbReference type="GO" id="GO:0016442">
    <property type="term" value="C:RISC complex"/>
    <property type="evidence" value="ECO:0007669"/>
    <property type="project" value="TreeGrafter"/>
</dbReference>
<sequence>MASGMFGTRPKEHTNAQFVGGLMDLIPPVGNRPALGFTKSQNAEGAREEDLIPGMPTKTPVSILQELCVKRQITPKYDLVQIEGSVHEPTFKYRVTVSDHVEHGTGQSKKKAKHAAAKAVLDKLIGSSQLMKNGEVEESGEVNPKLQLPYEDGIPGNPVGWLQEFCMANRLPPPIYKLAKEDGLPHERLFTIDCVIGKNRAS</sequence>
<dbReference type="GO" id="GO:0070920">
    <property type="term" value="P:regulation of regulatory ncRNA processing"/>
    <property type="evidence" value="ECO:0007669"/>
    <property type="project" value="TreeGrafter"/>
</dbReference>
<dbReference type="GO" id="GO:0003725">
    <property type="term" value="F:double-stranded RNA binding"/>
    <property type="evidence" value="ECO:0007669"/>
    <property type="project" value="TreeGrafter"/>
</dbReference>
<dbReference type="Pfam" id="PF00035">
    <property type="entry name" value="dsrm"/>
    <property type="match status" value="1"/>
</dbReference>
<dbReference type="InterPro" id="IPR014720">
    <property type="entry name" value="dsRBD_dom"/>
</dbReference>
<dbReference type="GO" id="GO:0030422">
    <property type="term" value="P:siRNA processing"/>
    <property type="evidence" value="ECO:0007669"/>
    <property type="project" value="TreeGrafter"/>
</dbReference>
<dbReference type="GO" id="GO:0070578">
    <property type="term" value="C:RISC-loading complex"/>
    <property type="evidence" value="ECO:0007669"/>
    <property type="project" value="TreeGrafter"/>
</dbReference>
<dbReference type="FunFam" id="3.30.160.20:FF:000007">
    <property type="entry name" value="Double-stranded RNA-binding protein Staufen homolog 1"/>
    <property type="match status" value="1"/>
</dbReference>
<evidence type="ECO:0000256" key="2">
    <source>
        <dbReference type="PROSITE-ProRule" id="PRU00266"/>
    </source>
</evidence>
<evidence type="ECO:0000313" key="5">
    <source>
        <dbReference type="Proteomes" id="UP000678499"/>
    </source>
</evidence>
<name>A0A7R9C3D2_9CRUS</name>
<keyword evidence="5" id="KW-1185">Reference proteome</keyword>
<feature type="domain" description="DRBM" evidence="3">
    <location>
        <begin position="59"/>
        <end position="126"/>
    </location>
</feature>
<dbReference type="SMART" id="SM00358">
    <property type="entry name" value="DSRM"/>
    <property type="match status" value="2"/>
</dbReference>
<reference evidence="4" key="1">
    <citation type="submission" date="2020-11" db="EMBL/GenBank/DDBJ databases">
        <authorList>
            <person name="Tran Van P."/>
        </authorList>
    </citation>
    <scope>NUCLEOTIDE SEQUENCE</scope>
</reference>
<dbReference type="PANTHER" id="PTHR46205">
    <property type="entry name" value="LOQUACIOUS, ISOFORM B"/>
    <property type="match status" value="1"/>
</dbReference>
<evidence type="ECO:0000259" key="3">
    <source>
        <dbReference type="PROSITE" id="PS50137"/>
    </source>
</evidence>
<feature type="domain" description="DRBM" evidence="3">
    <location>
        <begin position="157"/>
        <end position="202"/>
    </location>
</feature>
<dbReference type="EMBL" id="CAJPEX010013126">
    <property type="protein sequence ID" value="CAG0925436.1"/>
    <property type="molecule type" value="Genomic_DNA"/>
</dbReference>
<gene>
    <name evidence="4" type="ORF">NMOB1V02_LOCUS12886</name>
</gene>
<keyword evidence="1 2" id="KW-0694">RNA-binding</keyword>
<dbReference type="SUPFAM" id="SSF54768">
    <property type="entry name" value="dsRNA-binding domain-like"/>
    <property type="match status" value="2"/>
</dbReference>
<dbReference type="Gene3D" id="3.30.160.20">
    <property type="match status" value="2"/>
</dbReference>
<dbReference type="PANTHER" id="PTHR46205:SF3">
    <property type="entry name" value="LOQUACIOUS, ISOFORM B"/>
    <property type="match status" value="1"/>
</dbReference>
<dbReference type="AlphaFoldDB" id="A0A7R9C3D2"/>
<dbReference type="PROSITE" id="PS50137">
    <property type="entry name" value="DS_RBD"/>
    <property type="match status" value="2"/>
</dbReference>
<accession>A0A7R9C3D2</accession>
<dbReference type="InterPro" id="IPR051247">
    <property type="entry name" value="RLC_Component"/>
</dbReference>
<protein>
    <recommendedName>
        <fullName evidence="3">DRBM domain-containing protein</fullName>
    </recommendedName>
</protein>
<dbReference type="EMBL" id="OA895163">
    <property type="protein sequence ID" value="CAD7285284.1"/>
    <property type="molecule type" value="Genomic_DNA"/>
</dbReference>
<evidence type="ECO:0000256" key="1">
    <source>
        <dbReference type="ARBA" id="ARBA00022884"/>
    </source>
</evidence>
<dbReference type="GO" id="GO:0005737">
    <property type="term" value="C:cytoplasm"/>
    <property type="evidence" value="ECO:0007669"/>
    <property type="project" value="TreeGrafter"/>
</dbReference>
<dbReference type="CDD" id="cd19862">
    <property type="entry name" value="DSRM_PRKRA-like_rpt1"/>
    <property type="match status" value="1"/>
</dbReference>
<dbReference type="GO" id="GO:0005634">
    <property type="term" value="C:nucleus"/>
    <property type="evidence" value="ECO:0007669"/>
    <property type="project" value="TreeGrafter"/>
</dbReference>
<evidence type="ECO:0000313" key="4">
    <source>
        <dbReference type="EMBL" id="CAD7285284.1"/>
    </source>
</evidence>
<dbReference type="GO" id="GO:0035197">
    <property type="term" value="F:siRNA binding"/>
    <property type="evidence" value="ECO:0007669"/>
    <property type="project" value="TreeGrafter"/>
</dbReference>
<proteinExistence type="predicted"/>
<feature type="non-terminal residue" evidence="4">
    <location>
        <position position="202"/>
    </location>
</feature>